<dbReference type="GO" id="GO:0003677">
    <property type="term" value="F:DNA binding"/>
    <property type="evidence" value="ECO:0007669"/>
    <property type="project" value="UniProtKB-KW"/>
</dbReference>
<dbReference type="Proteomes" id="UP001516400">
    <property type="component" value="Unassembled WGS sequence"/>
</dbReference>
<keyword evidence="12" id="KW-1185">Reference proteome</keyword>
<dbReference type="PROSITE" id="PS50157">
    <property type="entry name" value="ZINC_FINGER_C2H2_2"/>
    <property type="match status" value="1"/>
</dbReference>
<keyword evidence="7" id="KW-0539">Nucleus</keyword>
<organism evidence="11 12">
    <name type="scientific">Cryptolaemus montrouzieri</name>
    <dbReference type="NCBI Taxonomy" id="559131"/>
    <lineage>
        <taxon>Eukaryota</taxon>
        <taxon>Metazoa</taxon>
        <taxon>Ecdysozoa</taxon>
        <taxon>Arthropoda</taxon>
        <taxon>Hexapoda</taxon>
        <taxon>Insecta</taxon>
        <taxon>Pterygota</taxon>
        <taxon>Neoptera</taxon>
        <taxon>Endopterygota</taxon>
        <taxon>Coleoptera</taxon>
        <taxon>Polyphaga</taxon>
        <taxon>Cucujiformia</taxon>
        <taxon>Coccinelloidea</taxon>
        <taxon>Coccinellidae</taxon>
        <taxon>Scymninae</taxon>
        <taxon>Scymnini</taxon>
        <taxon>Cryptolaemus</taxon>
    </lineage>
</organism>
<dbReference type="InterPro" id="IPR050527">
    <property type="entry name" value="Snail/Krueppel_Znf"/>
</dbReference>
<keyword evidence="2" id="KW-0479">Metal-binding</keyword>
<comment type="caution">
    <text evidence="11">The sequence shown here is derived from an EMBL/GenBank/DDBJ whole genome shotgun (WGS) entry which is preliminary data.</text>
</comment>
<evidence type="ECO:0000256" key="6">
    <source>
        <dbReference type="ARBA" id="ARBA00023125"/>
    </source>
</evidence>
<evidence type="ECO:0000256" key="2">
    <source>
        <dbReference type="ARBA" id="ARBA00022723"/>
    </source>
</evidence>
<reference evidence="11 12" key="1">
    <citation type="journal article" date="2021" name="BMC Biol.">
        <title>Horizontally acquired antibacterial genes associated with adaptive radiation of ladybird beetles.</title>
        <authorList>
            <person name="Li H.S."/>
            <person name="Tang X.F."/>
            <person name="Huang Y.H."/>
            <person name="Xu Z.Y."/>
            <person name="Chen M.L."/>
            <person name="Du X.Y."/>
            <person name="Qiu B.Y."/>
            <person name="Chen P.T."/>
            <person name="Zhang W."/>
            <person name="Slipinski A."/>
            <person name="Escalona H.E."/>
            <person name="Waterhouse R.M."/>
            <person name="Zwick A."/>
            <person name="Pang H."/>
        </authorList>
    </citation>
    <scope>NUCLEOTIDE SEQUENCE [LARGE SCALE GENOMIC DNA]</scope>
    <source>
        <strain evidence="11">SYSU2018</strain>
    </source>
</reference>
<evidence type="ECO:0000313" key="11">
    <source>
        <dbReference type="EMBL" id="KAL3270462.1"/>
    </source>
</evidence>
<dbReference type="PROSITE" id="PS00028">
    <property type="entry name" value="ZINC_FINGER_C2H2_1"/>
    <property type="match status" value="1"/>
</dbReference>
<sequence length="255" mass="30284">MVCELSSMTPCLYLYLLFGNRMKLKYLFIMDLNRFDFEIIKTELKDEIREENEETLTSFPAPLMKFEVTSTFGTLIPITIHYEEGNKCLDKQLKTTKKKCSKIDITKDPITKTNTEEIEFTDYSDNTVKEKEKKLECGYCGYSTAYTSTLKNHIASKHLQLKSRKCHLCQFSTTQISSLRYHINSFHMKIKRYRCDLCDYTHYRQCGVKKHHDRVHLKLRNHHCHLCNSSFMERYLVKKHIQQVHLKIKKNKSDV</sequence>
<dbReference type="SUPFAM" id="SSF57667">
    <property type="entry name" value="beta-beta-alpha zinc fingers"/>
    <property type="match status" value="1"/>
</dbReference>
<dbReference type="Gene3D" id="3.30.160.60">
    <property type="entry name" value="Classic Zinc Finger"/>
    <property type="match status" value="2"/>
</dbReference>
<keyword evidence="4 9" id="KW-0863">Zinc-finger</keyword>
<keyword evidence="6" id="KW-0238">DNA-binding</keyword>
<comment type="similarity">
    <text evidence="8">Belongs to the snail C2H2-type zinc-finger protein family.</text>
</comment>
<gene>
    <name evidence="11" type="ORF">HHI36_021009</name>
</gene>
<feature type="domain" description="C2H2-type" evidence="10">
    <location>
        <begin position="222"/>
        <end position="250"/>
    </location>
</feature>
<evidence type="ECO:0000259" key="10">
    <source>
        <dbReference type="PROSITE" id="PS50157"/>
    </source>
</evidence>
<comment type="subcellular location">
    <subcellularLocation>
        <location evidence="1">Nucleus</location>
    </subcellularLocation>
</comment>
<evidence type="ECO:0000256" key="3">
    <source>
        <dbReference type="ARBA" id="ARBA00022737"/>
    </source>
</evidence>
<dbReference type="EMBL" id="JABFTP020000042">
    <property type="protein sequence ID" value="KAL3270462.1"/>
    <property type="molecule type" value="Genomic_DNA"/>
</dbReference>
<dbReference type="InterPro" id="IPR003656">
    <property type="entry name" value="Znf_BED"/>
</dbReference>
<dbReference type="InterPro" id="IPR036236">
    <property type="entry name" value="Znf_C2H2_sf"/>
</dbReference>
<evidence type="ECO:0000256" key="5">
    <source>
        <dbReference type="ARBA" id="ARBA00022833"/>
    </source>
</evidence>
<dbReference type="GO" id="GO:0008270">
    <property type="term" value="F:zinc ion binding"/>
    <property type="evidence" value="ECO:0007669"/>
    <property type="project" value="UniProtKB-KW"/>
</dbReference>
<evidence type="ECO:0000256" key="1">
    <source>
        <dbReference type="ARBA" id="ARBA00004123"/>
    </source>
</evidence>
<proteinExistence type="inferred from homology"/>
<keyword evidence="3" id="KW-0677">Repeat</keyword>
<evidence type="ECO:0000256" key="9">
    <source>
        <dbReference type="PROSITE-ProRule" id="PRU00042"/>
    </source>
</evidence>
<dbReference type="InterPro" id="IPR013087">
    <property type="entry name" value="Znf_C2H2_type"/>
</dbReference>
<protein>
    <recommendedName>
        <fullName evidence="10">C2H2-type domain-containing protein</fullName>
    </recommendedName>
</protein>
<dbReference type="PANTHER" id="PTHR24388:SF54">
    <property type="entry name" value="PROTEIN ESCARGOT"/>
    <property type="match status" value="1"/>
</dbReference>
<dbReference type="SMART" id="SM00355">
    <property type="entry name" value="ZnF_C2H2"/>
    <property type="match status" value="4"/>
</dbReference>
<keyword evidence="5" id="KW-0862">Zinc</keyword>
<name>A0ABD2MWH0_9CUCU</name>
<evidence type="ECO:0000256" key="8">
    <source>
        <dbReference type="ARBA" id="ARBA00037948"/>
    </source>
</evidence>
<evidence type="ECO:0000256" key="7">
    <source>
        <dbReference type="ARBA" id="ARBA00023242"/>
    </source>
</evidence>
<dbReference type="AlphaFoldDB" id="A0ABD2MWH0"/>
<accession>A0ABD2MWH0</accession>
<dbReference type="Pfam" id="PF02892">
    <property type="entry name" value="zf-BED"/>
    <property type="match status" value="1"/>
</dbReference>
<evidence type="ECO:0000313" key="12">
    <source>
        <dbReference type="Proteomes" id="UP001516400"/>
    </source>
</evidence>
<dbReference type="GO" id="GO:0005634">
    <property type="term" value="C:nucleus"/>
    <property type="evidence" value="ECO:0007669"/>
    <property type="project" value="UniProtKB-SubCell"/>
</dbReference>
<dbReference type="PANTHER" id="PTHR24388">
    <property type="entry name" value="ZINC FINGER PROTEIN"/>
    <property type="match status" value="1"/>
</dbReference>
<evidence type="ECO:0000256" key="4">
    <source>
        <dbReference type="ARBA" id="ARBA00022771"/>
    </source>
</evidence>